<dbReference type="AlphaFoldDB" id="A0A347ZRP5"/>
<dbReference type="EMBL" id="QUMS01000001">
    <property type="protein sequence ID" value="REG11470.1"/>
    <property type="molecule type" value="Genomic_DNA"/>
</dbReference>
<evidence type="ECO:0000313" key="3">
    <source>
        <dbReference type="Proteomes" id="UP000256388"/>
    </source>
</evidence>
<dbReference type="GO" id="GO:0016853">
    <property type="term" value="F:isomerase activity"/>
    <property type="evidence" value="ECO:0007669"/>
    <property type="project" value="UniProtKB-KW"/>
</dbReference>
<name>A0A347ZRP5_9CHLR</name>
<evidence type="ECO:0000259" key="1">
    <source>
        <dbReference type="Pfam" id="PF01261"/>
    </source>
</evidence>
<accession>A0A347ZRP5</accession>
<dbReference type="PANTHER" id="PTHR12110:SF21">
    <property type="entry name" value="XYLOSE ISOMERASE-LIKE TIM BARREL DOMAIN-CONTAINING PROTEIN"/>
    <property type="match status" value="1"/>
</dbReference>
<dbReference type="InterPro" id="IPR036237">
    <property type="entry name" value="Xyl_isomerase-like_sf"/>
</dbReference>
<reference evidence="2 3" key="1">
    <citation type="submission" date="2018-08" db="EMBL/GenBank/DDBJ databases">
        <title>Genomic Encyclopedia of Type Strains, Phase IV (KMG-IV): sequencing the most valuable type-strain genomes for metagenomic binning, comparative biology and taxonomic classification.</title>
        <authorList>
            <person name="Goeker M."/>
        </authorList>
    </citation>
    <scope>NUCLEOTIDE SEQUENCE [LARGE SCALE GENOMIC DNA]</scope>
    <source>
        <strain evidence="2 3">DSM 23923</strain>
    </source>
</reference>
<dbReference type="OrthoDB" id="9779184at2"/>
<dbReference type="RefSeq" id="WP_116224602.1">
    <property type="nucleotide sequence ID" value="NZ_AP018437.1"/>
</dbReference>
<dbReference type="InterPro" id="IPR013022">
    <property type="entry name" value="Xyl_isomerase-like_TIM-brl"/>
</dbReference>
<dbReference type="PANTHER" id="PTHR12110">
    <property type="entry name" value="HYDROXYPYRUVATE ISOMERASE"/>
    <property type="match status" value="1"/>
</dbReference>
<gene>
    <name evidence="2" type="ORF">DFR64_1357</name>
</gene>
<dbReference type="SUPFAM" id="SSF51658">
    <property type="entry name" value="Xylose isomerase-like"/>
    <property type="match status" value="1"/>
</dbReference>
<dbReference type="InterPro" id="IPR050312">
    <property type="entry name" value="IolE/XylAMocC-like"/>
</dbReference>
<sequence>MDIAKRPVTLFTGQWVDLPLESLAEKAHGWGYDGLELACDGDHFDVQKALADKNYLREKRALLDRYNFQCHAINISLVGQCVADKFIDERHKRIIPARIWGDGDPEGVRQRAAAEVMDAARAAAEFGLQRVIGFTGSPIWHLFYSFPPNDWEQIEAGYREVAERWTPILDVFDQVGVKFCLEVHPTEIAYDIVTTQKTLEAFEHRPAFGINFDPSHLYHQFIDPSVFIETFADRIYHVHVKDCFRHLDGRSSILGSHLKFGDPRRGWEFITAGYGGMDWNAIFRSLNRIGYEGPLSVEWEDNGIEREYGVQEALKLARRYNFPVGSHSFDGQFGQ</sequence>
<organism evidence="2 3">
    <name type="scientific">Pelolinea submarina</name>
    <dbReference type="NCBI Taxonomy" id="913107"/>
    <lineage>
        <taxon>Bacteria</taxon>
        <taxon>Bacillati</taxon>
        <taxon>Chloroflexota</taxon>
        <taxon>Anaerolineae</taxon>
        <taxon>Anaerolineales</taxon>
        <taxon>Anaerolineaceae</taxon>
        <taxon>Pelolinea</taxon>
    </lineage>
</organism>
<evidence type="ECO:0000313" key="2">
    <source>
        <dbReference type="EMBL" id="REG11470.1"/>
    </source>
</evidence>
<keyword evidence="3" id="KW-1185">Reference proteome</keyword>
<dbReference type="Gene3D" id="3.20.20.150">
    <property type="entry name" value="Divalent-metal-dependent TIM barrel enzymes"/>
    <property type="match status" value="1"/>
</dbReference>
<dbReference type="Pfam" id="PF01261">
    <property type="entry name" value="AP_endonuc_2"/>
    <property type="match status" value="1"/>
</dbReference>
<keyword evidence="2" id="KW-0413">Isomerase</keyword>
<protein>
    <submittedName>
        <fullName evidence="2">Sugar phosphate isomerase/epimerase</fullName>
    </submittedName>
</protein>
<dbReference type="Proteomes" id="UP000256388">
    <property type="component" value="Unassembled WGS sequence"/>
</dbReference>
<feature type="domain" description="Xylose isomerase-like TIM barrel" evidence="1">
    <location>
        <begin position="25"/>
        <end position="319"/>
    </location>
</feature>
<proteinExistence type="predicted"/>
<comment type="caution">
    <text evidence="2">The sequence shown here is derived from an EMBL/GenBank/DDBJ whole genome shotgun (WGS) entry which is preliminary data.</text>
</comment>